<gene>
    <name evidence="3" type="ORF">CFD26_106089</name>
</gene>
<protein>
    <submittedName>
        <fullName evidence="3">Uncharacterized protein</fullName>
    </submittedName>
</protein>
<sequence>MTKGLEVAGICIASVGLISVFIAILTFVCTLRKDVILKREEIARKREGTARKREEADIEKVYSDKEVMNYFASEKHGYLDYFRSFCKTCPRRIPAVQRIVQLGEDMLYTSEVFDQLQLRHPKEAPWVSLYSAIFDEMARGPPLLQDYNAEQHTVWSLDGDSLIKSFQTRARDMSPGKSVFDAGHLVRCVRRFNAWKSEFIGGPAAPDSAQDSDEETGDAPLPCLISGKPCIKVSREELCGLALVLGIRFRWDQRSSVFKGEGAFGLDMSVSYAQSDGHWRLSLNQIPRRPRHKPSKGSGYIPLFAIYMACGLIPFTREIENTGGWIKAVYVSQDVLKAIRSGSGIIDTDSALADAIEYLRRLPTSTFAQAWPHSGVAGIAQGIHAGEIKNKKKTTLVGTWWGTVSGIAFGGLVPQTTREVKEAVAFTMTGLYKLADKQWGLEKNAAGNISCTEALERLENIVHSEAKGLNLFGEYVNDRGNWPDANYAIKCQNTNDAAAVFGRYMTLLERLVALYRGAAQTPHQRRDCVFDETQKLLENSYKEAKNHTRGNHASETLPSETSSETIASEALANESHCNSGDLGRKLGDVIGKIAENFTASANGGNITEKDCAWVAACIITAWATNVQTISLGPGKRGNAGTINLTKERRDHGRDNAHDCNLSGDFALAEEVNLEDLPNVMAFG</sequence>
<dbReference type="OrthoDB" id="4526966at2759"/>
<organism evidence="3 4">
    <name type="scientific">Aspergillus turcosus</name>
    <dbReference type="NCBI Taxonomy" id="1245748"/>
    <lineage>
        <taxon>Eukaryota</taxon>
        <taxon>Fungi</taxon>
        <taxon>Dikarya</taxon>
        <taxon>Ascomycota</taxon>
        <taxon>Pezizomycotina</taxon>
        <taxon>Eurotiomycetes</taxon>
        <taxon>Eurotiomycetidae</taxon>
        <taxon>Eurotiales</taxon>
        <taxon>Aspergillaceae</taxon>
        <taxon>Aspergillus</taxon>
        <taxon>Aspergillus subgen. Fumigati</taxon>
    </lineage>
</organism>
<keyword evidence="2" id="KW-0472">Membrane</keyword>
<feature type="region of interest" description="Disordered" evidence="1">
    <location>
        <begin position="542"/>
        <end position="566"/>
    </location>
</feature>
<evidence type="ECO:0000313" key="3">
    <source>
        <dbReference type="EMBL" id="RLL96976.1"/>
    </source>
</evidence>
<evidence type="ECO:0000256" key="2">
    <source>
        <dbReference type="SAM" id="Phobius"/>
    </source>
</evidence>
<reference evidence="3 4" key="1">
    <citation type="submission" date="2018-08" db="EMBL/GenBank/DDBJ databases">
        <title>Draft genome sequences of two Aspergillus turcosus clinical strains isolated from bronchoalveolar lavage fluid: one azole-susceptible and the other azole-resistant.</title>
        <authorList>
            <person name="Parent-Michaud M."/>
            <person name="Dufresne P.J."/>
            <person name="Fournier E."/>
            <person name="Martineau C."/>
            <person name="Moreira S."/>
            <person name="Perkins V."/>
            <person name="De Repentigny L."/>
            <person name="Dufresne S.F."/>
        </authorList>
    </citation>
    <scope>NUCLEOTIDE SEQUENCE [LARGE SCALE GENOMIC DNA]</scope>
    <source>
        <strain evidence="3">HMR AF 1038</strain>
    </source>
</reference>
<evidence type="ECO:0000313" key="4">
    <source>
        <dbReference type="Proteomes" id="UP000215289"/>
    </source>
</evidence>
<keyword evidence="2" id="KW-0812">Transmembrane</keyword>
<accession>A0A3R7LYC3</accession>
<feature type="transmembrane region" description="Helical" evidence="2">
    <location>
        <begin position="6"/>
        <end position="29"/>
    </location>
</feature>
<dbReference type="Proteomes" id="UP000215289">
    <property type="component" value="Unassembled WGS sequence"/>
</dbReference>
<keyword evidence="2" id="KW-1133">Transmembrane helix</keyword>
<dbReference type="EMBL" id="NIDN02000093">
    <property type="protein sequence ID" value="RLL96976.1"/>
    <property type="molecule type" value="Genomic_DNA"/>
</dbReference>
<dbReference type="AlphaFoldDB" id="A0A3R7LYC3"/>
<evidence type="ECO:0000256" key="1">
    <source>
        <dbReference type="SAM" id="MobiDB-lite"/>
    </source>
</evidence>
<feature type="compositionally biased region" description="Low complexity" evidence="1">
    <location>
        <begin position="554"/>
        <end position="566"/>
    </location>
</feature>
<comment type="caution">
    <text evidence="3">The sequence shown here is derived from an EMBL/GenBank/DDBJ whole genome shotgun (WGS) entry which is preliminary data.</text>
</comment>
<proteinExistence type="predicted"/>
<name>A0A3R7LYC3_9EURO</name>
<keyword evidence="4" id="KW-1185">Reference proteome</keyword>